<comment type="caution">
    <text evidence="1">The sequence shown here is derived from an EMBL/GenBank/DDBJ whole genome shotgun (WGS) entry which is preliminary data.</text>
</comment>
<dbReference type="RefSeq" id="XP_014567313.1">
    <property type="nucleotide sequence ID" value="XM_014711827.1"/>
</dbReference>
<keyword evidence="2" id="KW-1185">Reference proteome</keyword>
<dbReference type="InParanoid" id="G7E1Z3"/>
<evidence type="ECO:0000313" key="1">
    <source>
        <dbReference type="EMBL" id="GAA96830.1"/>
    </source>
</evidence>
<accession>G7E1Z3</accession>
<dbReference type="Proteomes" id="UP000009131">
    <property type="component" value="Unassembled WGS sequence"/>
</dbReference>
<sequence length="202" mass="22371">MLFRKLTACEATLDNTMATSISDWVTRPHPAESQATCPVQAESFKFRYYDPGQAGLLLETVKLEFGGYSLAEIAQPPRSSNLVWEAFPDSRVYSPAGYWMLLRLSLTVRPGNDDNLIDNTWTSPYAQCCNVLVIMDIMIDLVKGRYKSAGNFAMRTCRAASASTPEERAQYPGCPETYTAPVELSALCSKADATVTVRQYAI</sequence>
<gene>
    <name evidence="1" type="primary">Mo03503</name>
    <name evidence="1" type="ORF">E5Q_03503</name>
</gene>
<proteinExistence type="predicted"/>
<reference evidence="1 2" key="2">
    <citation type="journal article" date="2012" name="Open Biol.">
        <title>Characteristics of nucleosomes and linker DNA regions on the genome of the basidiomycete Mixia osmundae revealed by mono- and dinucleosome mapping.</title>
        <authorList>
            <person name="Nishida H."/>
            <person name="Kondo S."/>
            <person name="Matsumoto T."/>
            <person name="Suzuki Y."/>
            <person name="Yoshikawa H."/>
            <person name="Taylor T.D."/>
            <person name="Sugiyama J."/>
        </authorList>
    </citation>
    <scope>NUCLEOTIDE SEQUENCE [LARGE SCALE GENOMIC DNA]</scope>
    <source>
        <strain evidence="2">CBS 9802 / IAM 14324 / JCM 22182 / KY 12970</strain>
    </source>
</reference>
<dbReference type="EMBL" id="BABT02000108">
    <property type="protein sequence ID" value="GAA96830.1"/>
    <property type="molecule type" value="Genomic_DNA"/>
</dbReference>
<dbReference type="HOGENOM" id="CLU_1354927_0_0_1"/>
<reference evidence="1 2" key="1">
    <citation type="journal article" date="2011" name="J. Gen. Appl. Microbiol.">
        <title>Draft genome sequencing of the enigmatic basidiomycete Mixia osmundae.</title>
        <authorList>
            <person name="Nishida H."/>
            <person name="Nagatsuka Y."/>
            <person name="Sugiyama J."/>
        </authorList>
    </citation>
    <scope>NUCLEOTIDE SEQUENCE [LARGE SCALE GENOMIC DNA]</scope>
    <source>
        <strain evidence="2">CBS 9802 / IAM 14324 / JCM 22182 / KY 12970</strain>
    </source>
</reference>
<evidence type="ECO:0000313" key="2">
    <source>
        <dbReference type="Proteomes" id="UP000009131"/>
    </source>
</evidence>
<dbReference type="AlphaFoldDB" id="G7E1Z3"/>
<organism evidence="1 2">
    <name type="scientific">Mixia osmundae (strain CBS 9802 / IAM 14324 / JCM 22182 / KY 12970)</name>
    <dbReference type="NCBI Taxonomy" id="764103"/>
    <lineage>
        <taxon>Eukaryota</taxon>
        <taxon>Fungi</taxon>
        <taxon>Dikarya</taxon>
        <taxon>Basidiomycota</taxon>
        <taxon>Pucciniomycotina</taxon>
        <taxon>Mixiomycetes</taxon>
        <taxon>Mixiales</taxon>
        <taxon>Mixiaceae</taxon>
        <taxon>Mixia</taxon>
    </lineage>
</organism>
<name>G7E1Z3_MIXOS</name>
<protein>
    <submittedName>
        <fullName evidence="1">Uncharacterized protein</fullName>
    </submittedName>
</protein>